<sequence>MRYAIISFTVHGAKLNRKLGELLEDAKGYHLSKYKEEGLKGVEGSLKEWTKMNFKDYEVLIYIGATGIAVRAIAPFLVSKDKDPAVLCIDELGQNVIPLVSGHIGGANGCAKYIASLIGGRAIISTATDLEGRFAVDEWAVERGLILTDLKKAKSIASDILKDKTIGFVSDFPVEGKLPKQVLESSYGEIGIYIGYDKGKKPFKETLWLIPKGLTLGIGCRKGTSFEQIERLIRGQLEKLDIPIEAIGKVVSIDLKQEEQGLLEWATHYHKSISFYSAHELNQIEGDFTPSSFVKQITGVENVCERSAVKGSDGGKLLLKKVALDGVTMALAMPYYTVTFEREGLR</sequence>
<dbReference type="AlphaFoldDB" id="A0A926EEB2"/>
<dbReference type="Pfam" id="PF11760">
    <property type="entry name" value="CbiG_N"/>
    <property type="match status" value="1"/>
</dbReference>
<dbReference type="SUPFAM" id="SSF159672">
    <property type="entry name" value="CbiG N-terminal domain-like"/>
    <property type="match status" value="1"/>
</dbReference>
<dbReference type="InterPro" id="IPR052553">
    <property type="entry name" value="CbiG_hydrolase"/>
</dbReference>
<name>A0A926EEB2_9FIRM</name>
<dbReference type="InterPro" id="IPR036518">
    <property type="entry name" value="CobE/GbiG_C_sf"/>
</dbReference>
<dbReference type="InterPro" id="IPR021744">
    <property type="entry name" value="CbiG_N"/>
</dbReference>
<dbReference type="InterPro" id="IPR002750">
    <property type="entry name" value="CobE/GbiG_C"/>
</dbReference>
<dbReference type="PANTHER" id="PTHR37477:SF1">
    <property type="entry name" value="COBALT-PRECORRIN-5A HYDROLASE"/>
    <property type="match status" value="1"/>
</dbReference>
<dbReference type="RefSeq" id="WP_249331100.1">
    <property type="nucleotide sequence ID" value="NZ_JACRSY010000001.1"/>
</dbReference>
<organism evidence="3 4">
    <name type="scientific">Zhenhengia yiwuensis</name>
    <dbReference type="NCBI Taxonomy" id="2763666"/>
    <lineage>
        <taxon>Bacteria</taxon>
        <taxon>Bacillati</taxon>
        <taxon>Bacillota</taxon>
        <taxon>Clostridia</taxon>
        <taxon>Lachnospirales</taxon>
        <taxon>Lachnospiraceae</taxon>
        <taxon>Zhenhengia</taxon>
    </lineage>
</organism>
<feature type="domain" description="CobE/GbiG C-terminal" evidence="1">
    <location>
        <begin position="214"/>
        <end position="332"/>
    </location>
</feature>
<evidence type="ECO:0000313" key="3">
    <source>
        <dbReference type="EMBL" id="MBC8577981.1"/>
    </source>
</evidence>
<dbReference type="Proteomes" id="UP000655830">
    <property type="component" value="Unassembled WGS sequence"/>
</dbReference>
<keyword evidence="3" id="KW-0378">Hydrolase</keyword>
<evidence type="ECO:0000259" key="1">
    <source>
        <dbReference type="Pfam" id="PF01890"/>
    </source>
</evidence>
<reference evidence="3" key="1">
    <citation type="submission" date="2020-08" db="EMBL/GenBank/DDBJ databases">
        <title>Genome public.</title>
        <authorList>
            <person name="Liu C."/>
            <person name="Sun Q."/>
        </authorList>
    </citation>
    <scope>NUCLEOTIDE SEQUENCE</scope>
    <source>
        <strain evidence="3">NSJ-12</strain>
    </source>
</reference>
<dbReference type="SUPFAM" id="SSF159664">
    <property type="entry name" value="CobE/GbiG C-terminal domain-like"/>
    <property type="match status" value="1"/>
</dbReference>
<dbReference type="PANTHER" id="PTHR37477">
    <property type="entry name" value="COBALT-PRECORRIN-5A HYDROLASE"/>
    <property type="match status" value="1"/>
</dbReference>
<dbReference type="InterPro" id="IPR038029">
    <property type="entry name" value="GbiG_N_sf"/>
</dbReference>
<comment type="caution">
    <text evidence="3">The sequence shown here is derived from an EMBL/GenBank/DDBJ whole genome shotgun (WGS) entry which is preliminary data.</text>
</comment>
<gene>
    <name evidence="3" type="ORF">H8718_00305</name>
</gene>
<dbReference type="Gene3D" id="3.30.420.180">
    <property type="entry name" value="CobE/GbiG C-terminal domain"/>
    <property type="match status" value="1"/>
</dbReference>
<evidence type="ECO:0000259" key="2">
    <source>
        <dbReference type="Pfam" id="PF11760"/>
    </source>
</evidence>
<evidence type="ECO:0000313" key="4">
    <source>
        <dbReference type="Proteomes" id="UP000655830"/>
    </source>
</evidence>
<proteinExistence type="predicted"/>
<dbReference type="Pfam" id="PF01890">
    <property type="entry name" value="CbiG_C"/>
    <property type="match status" value="1"/>
</dbReference>
<feature type="domain" description="Cobalamin synthesis G N-terminal" evidence="2">
    <location>
        <begin position="49"/>
        <end position="129"/>
    </location>
</feature>
<keyword evidence="4" id="KW-1185">Reference proteome</keyword>
<accession>A0A926EEB2</accession>
<dbReference type="GO" id="GO:0009236">
    <property type="term" value="P:cobalamin biosynthetic process"/>
    <property type="evidence" value="ECO:0007669"/>
    <property type="project" value="InterPro"/>
</dbReference>
<dbReference type="EMBL" id="JACRSY010000001">
    <property type="protein sequence ID" value="MBC8577981.1"/>
    <property type="molecule type" value="Genomic_DNA"/>
</dbReference>
<dbReference type="Gene3D" id="3.40.50.11220">
    <property type="match status" value="1"/>
</dbReference>
<protein>
    <submittedName>
        <fullName evidence="3">Cobalt-precorrin 5A hydrolase</fullName>
    </submittedName>
</protein>
<dbReference type="GO" id="GO:0016787">
    <property type="term" value="F:hydrolase activity"/>
    <property type="evidence" value="ECO:0007669"/>
    <property type="project" value="UniProtKB-KW"/>
</dbReference>